<evidence type="ECO:0000313" key="8">
    <source>
        <dbReference type="Proteomes" id="UP001431963"/>
    </source>
</evidence>
<feature type="transmembrane region" description="Helical" evidence="4">
    <location>
        <begin position="154"/>
        <end position="173"/>
    </location>
</feature>
<dbReference type="Proteomes" id="UP001431963">
    <property type="component" value="Unassembled WGS sequence"/>
</dbReference>
<evidence type="ECO:0000313" key="7">
    <source>
        <dbReference type="EMBL" id="MEH7826639.1"/>
    </source>
</evidence>
<feature type="domain" description="HAMP" evidence="6">
    <location>
        <begin position="211"/>
        <end position="263"/>
    </location>
</feature>
<feature type="transmembrane region" description="Helical" evidence="4">
    <location>
        <begin position="131"/>
        <end position="148"/>
    </location>
</feature>
<dbReference type="Gene3D" id="1.10.287.950">
    <property type="entry name" value="Methyl-accepting chemotaxis protein"/>
    <property type="match status" value="1"/>
</dbReference>
<evidence type="ECO:0000256" key="4">
    <source>
        <dbReference type="SAM" id="Phobius"/>
    </source>
</evidence>
<comment type="caution">
    <text evidence="7">The sequence shown here is derived from an EMBL/GenBank/DDBJ whole genome shotgun (WGS) entry which is preliminary data.</text>
</comment>
<gene>
    <name evidence="7" type="ORF">V6590_00600</name>
</gene>
<evidence type="ECO:0000256" key="1">
    <source>
        <dbReference type="ARBA" id="ARBA00022500"/>
    </source>
</evidence>
<dbReference type="PANTHER" id="PTHR43531:SF11">
    <property type="entry name" value="METHYL-ACCEPTING CHEMOTAXIS PROTEIN 3"/>
    <property type="match status" value="1"/>
</dbReference>
<keyword evidence="8" id="KW-1185">Reference proteome</keyword>
<dbReference type="Pfam" id="PF00015">
    <property type="entry name" value="MCPsignal"/>
    <property type="match status" value="1"/>
</dbReference>
<keyword evidence="3" id="KW-0807">Transducer</keyword>
<dbReference type="PROSITE" id="PS50885">
    <property type="entry name" value="HAMP"/>
    <property type="match status" value="1"/>
</dbReference>
<keyword evidence="1" id="KW-0145">Chemotaxis</keyword>
<keyword evidence="4" id="KW-0472">Membrane</keyword>
<sequence length="524" mass="55887">MQQLKSNLSWLAEGTSFVGNESAALKVCSWVMIPVPALAALILNDLSTWWIFAAISIGLGVLTDQTKSMQPDTRDYVLSFCFVAHCILFTASLTGHPWQMDTHMLFFAALAIVSTLGNPMALLFATALVAVHHLSFSIVIPSLVYPGGDLLSNLARTVLHAVIVLMETGVLLISMKLRSEARAEVLLQQEAVKAQAEAASIAEATAIENQRYAAQVVAVFGEHLAELARGNLNCEIPQNFPAEYEQLRETFNATVAALNETINEVVAASMGIDDTAKDVTRASEDMSRRSESQAATLEETAAAIAEMTASVRSAAEGARNVEQVMGQARTEAEQSGAIVRNAVVAVQAIESSAKKIAQIINVIDEIAFQTNLLALNAGVEAARAGDAGRGFAVVATEVRGLAQRSADAATEIKQLISDSTQQVDKGVLLVRNAGESIGQIVHRVNEISGLVTNISQGAMEQANGLNEINTGMRELDQATQRNSAMVEEATSACKALHTDASRLAGLMSRFQIRASGGRMPKWVA</sequence>
<reference evidence="7" key="1">
    <citation type="submission" date="2024-02" db="EMBL/GenBank/DDBJ databases">
        <title>Genome sequences of strain Gemmobacter sp. JM10B15.</title>
        <authorList>
            <person name="Zhang M."/>
        </authorList>
    </citation>
    <scope>NUCLEOTIDE SEQUENCE</scope>
    <source>
        <strain evidence="7">JM10B15</strain>
    </source>
</reference>
<dbReference type="CDD" id="cd11386">
    <property type="entry name" value="MCP_signal"/>
    <property type="match status" value="1"/>
</dbReference>
<feature type="transmembrane region" description="Helical" evidence="4">
    <location>
        <begin position="76"/>
        <end position="98"/>
    </location>
</feature>
<dbReference type="InterPro" id="IPR051310">
    <property type="entry name" value="MCP_chemotaxis"/>
</dbReference>
<dbReference type="SMART" id="SM00304">
    <property type="entry name" value="HAMP"/>
    <property type="match status" value="1"/>
</dbReference>
<dbReference type="InterPro" id="IPR003660">
    <property type="entry name" value="HAMP_dom"/>
</dbReference>
<dbReference type="EMBL" id="JBALHR010000001">
    <property type="protein sequence ID" value="MEH7826639.1"/>
    <property type="molecule type" value="Genomic_DNA"/>
</dbReference>
<feature type="domain" description="Methyl-accepting transducer" evidence="5">
    <location>
        <begin position="268"/>
        <end position="497"/>
    </location>
</feature>
<comment type="similarity">
    <text evidence="2">Belongs to the methyl-accepting chemotaxis (MCP) protein family.</text>
</comment>
<evidence type="ECO:0000256" key="2">
    <source>
        <dbReference type="ARBA" id="ARBA00029447"/>
    </source>
</evidence>
<evidence type="ECO:0000259" key="6">
    <source>
        <dbReference type="PROSITE" id="PS50885"/>
    </source>
</evidence>
<evidence type="ECO:0000259" key="5">
    <source>
        <dbReference type="PROSITE" id="PS50111"/>
    </source>
</evidence>
<name>A0ABU8BPK5_9RHOB</name>
<protein>
    <submittedName>
        <fullName evidence="7">Methyl-accepting chemotaxis protein</fullName>
    </submittedName>
</protein>
<dbReference type="InterPro" id="IPR004089">
    <property type="entry name" value="MCPsignal_dom"/>
</dbReference>
<organism evidence="7 8">
    <name type="scientific">Gemmobacter denitrificans</name>
    <dbReference type="NCBI Taxonomy" id="3123040"/>
    <lineage>
        <taxon>Bacteria</taxon>
        <taxon>Pseudomonadati</taxon>
        <taxon>Pseudomonadota</taxon>
        <taxon>Alphaproteobacteria</taxon>
        <taxon>Rhodobacterales</taxon>
        <taxon>Paracoccaceae</taxon>
        <taxon>Gemmobacter</taxon>
    </lineage>
</organism>
<feature type="transmembrane region" description="Helical" evidence="4">
    <location>
        <begin position="48"/>
        <end position="64"/>
    </location>
</feature>
<dbReference type="RefSeq" id="WP_335417963.1">
    <property type="nucleotide sequence ID" value="NZ_JBALHR010000001.1"/>
</dbReference>
<proteinExistence type="inferred from homology"/>
<evidence type="ECO:0000256" key="3">
    <source>
        <dbReference type="PROSITE-ProRule" id="PRU00284"/>
    </source>
</evidence>
<dbReference type="SUPFAM" id="SSF58104">
    <property type="entry name" value="Methyl-accepting chemotaxis protein (MCP) signaling domain"/>
    <property type="match status" value="1"/>
</dbReference>
<dbReference type="PANTHER" id="PTHR43531">
    <property type="entry name" value="PROTEIN ICFG"/>
    <property type="match status" value="1"/>
</dbReference>
<dbReference type="SMART" id="SM00283">
    <property type="entry name" value="MA"/>
    <property type="match status" value="1"/>
</dbReference>
<keyword evidence="4" id="KW-0812">Transmembrane</keyword>
<keyword evidence="4" id="KW-1133">Transmembrane helix</keyword>
<dbReference type="PROSITE" id="PS50111">
    <property type="entry name" value="CHEMOTAXIS_TRANSDUC_2"/>
    <property type="match status" value="1"/>
</dbReference>
<accession>A0ABU8BPK5</accession>